<evidence type="ECO:0000313" key="2">
    <source>
        <dbReference type="EMBL" id="KZV48290.1"/>
    </source>
</evidence>
<evidence type="ECO:0000256" key="1">
    <source>
        <dbReference type="SAM" id="MobiDB-lite"/>
    </source>
</evidence>
<evidence type="ECO:0000313" key="3">
    <source>
        <dbReference type="Proteomes" id="UP000250235"/>
    </source>
</evidence>
<feature type="region of interest" description="Disordered" evidence="1">
    <location>
        <begin position="183"/>
        <end position="215"/>
    </location>
</feature>
<proteinExistence type="predicted"/>
<organism evidence="2 3">
    <name type="scientific">Dorcoceras hygrometricum</name>
    <dbReference type="NCBI Taxonomy" id="472368"/>
    <lineage>
        <taxon>Eukaryota</taxon>
        <taxon>Viridiplantae</taxon>
        <taxon>Streptophyta</taxon>
        <taxon>Embryophyta</taxon>
        <taxon>Tracheophyta</taxon>
        <taxon>Spermatophyta</taxon>
        <taxon>Magnoliopsida</taxon>
        <taxon>eudicotyledons</taxon>
        <taxon>Gunneridae</taxon>
        <taxon>Pentapetalae</taxon>
        <taxon>asterids</taxon>
        <taxon>lamiids</taxon>
        <taxon>Lamiales</taxon>
        <taxon>Gesneriaceae</taxon>
        <taxon>Didymocarpoideae</taxon>
        <taxon>Trichosporeae</taxon>
        <taxon>Loxocarpinae</taxon>
        <taxon>Dorcoceras</taxon>
    </lineage>
</organism>
<keyword evidence="3" id="KW-1185">Reference proteome</keyword>
<accession>A0A2Z7CMF4</accession>
<feature type="compositionally biased region" description="Basic and acidic residues" evidence="1">
    <location>
        <begin position="325"/>
        <end position="339"/>
    </location>
</feature>
<sequence length="628" mass="69489">MFKALESTGLCGFLVYPSVLYEDDLVAFFAYSFVRENEVISCFKGKFVGISEEQFAGVFELPTKGLTSMDEVPKDLIYDARSVFSANGEMIKTSCKKKEMKIEFLLMNDILEKSVTVKTGSFDVMITKSSKQAKGFAAQICVLFKGALDLTLGEAKTFPPLKILTVKTVGTYVAKNKNITAKEETDEPPVEKVVKKDAAKRRPAPAVAEPTTKKKRTTLGRATPAEKNLALVPMNQMRRIGTDKERTVVEKPNEEERVEDIVAKVIKETTEIEMVETETVEPVVMETAEIEPVETESRIDVSAITNYDVVTSFKVLSNEEGPLVETEKEKEKETEKEAVEPVQDLDSRPPYSAVVQKLWSDFCVDVVQFNLFGHLLPVGTYNHCTDIVAASPVVDIDAVPTGIFNDFQHRIEVECFCDFFVQSVFQYISSSSSSESLESIRPISPDTIPASPSSSASSMHFTDETSQITLPPFVHPSTGLIADIPQIEMPTAVVPSADYTKSFSQLRASIDKIQLEHVRTKDDVANLKAALSSKITNLVAVFANTSSHQGRIFRNLIHDVQQEIKTQQAALSQDLNDFARERSARVRRDLLCVARVLGTDVNAGQLSCSDRCCVRSVFPAFSGSDQIC</sequence>
<reference evidence="2 3" key="1">
    <citation type="journal article" date="2015" name="Proc. Natl. Acad. Sci. U.S.A.">
        <title>The resurrection genome of Boea hygrometrica: A blueprint for survival of dehydration.</title>
        <authorList>
            <person name="Xiao L."/>
            <person name="Yang G."/>
            <person name="Zhang L."/>
            <person name="Yang X."/>
            <person name="Zhao S."/>
            <person name="Ji Z."/>
            <person name="Zhou Q."/>
            <person name="Hu M."/>
            <person name="Wang Y."/>
            <person name="Chen M."/>
            <person name="Xu Y."/>
            <person name="Jin H."/>
            <person name="Xiao X."/>
            <person name="Hu G."/>
            <person name="Bao F."/>
            <person name="Hu Y."/>
            <person name="Wan P."/>
            <person name="Li L."/>
            <person name="Deng X."/>
            <person name="Kuang T."/>
            <person name="Xiang C."/>
            <person name="Zhu J.K."/>
            <person name="Oliver M.J."/>
            <person name="He Y."/>
        </authorList>
    </citation>
    <scope>NUCLEOTIDE SEQUENCE [LARGE SCALE GENOMIC DNA]</scope>
    <source>
        <strain evidence="3">cv. XS01</strain>
    </source>
</reference>
<name>A0A2Z7CMF4_9LAMI</name>
<dbReference type="Proteomes" id="UP000250235">
    <property type="component" value="Unassembled WGS sequence"/>
</dbReference>
<feature type="region of interest" description="Disordered" evidence="1">
    <location>
        <begin position="321"/>
        <end position="341"/>
    </location>
</feature>
<gene>
    <name evidence="2" type="ORF">F511_30537</name>
</gene>
<dbReference type="AlphaFoldDB" id="A0A2Z7CMF4"/>
<protein>
    <submittedName>
        <fullName evidence="2">Uncharacterized protein</fullName>
    </submittedName>
</protein>
<dbReference type="EMBL" id="KQ993956">
    <property type="protein sequence ID" value="KZV48290.1"/>
    <property type="molecule type" value="Genomic_DNA"/>
</dbReference>